<evidence type="ECO:0000259" key="5">
    <source>
        <dbReference type="PROSITE" id="PS51900"/>
    </source>
</evidence>
<comment type="caution">
    <text evidence="6">The sequence shown here is derived from an EMBL/GenBank/DDBJ whole genome shotgun (WGS) entry which is preliminary data.</text>
</comment>
<feature type="domain" description="Core-binding (CB)" evidence="5">
    <location>
        <begin position="60"/>
        <end position="143"/>
    </location>
</feature>
<dbReference type="Gene3D" id="1.10.150.130">
    <property type="match status" value="1"/>
</dbReference>
<dbReference type="SUPFAM" id="SSF56349">
    <property type="entry name" value="DNA breaking-rejoining enzymes"/>
    <property type="match status" value="1"/>
</dbReference>
<keyword evidence="2" id="KW-0233">DNA recombination</keyword>
<dbReference type="CDD" id="cd01189">
    <property type="entry name" value="INT_ICEBs1_C_like"/>
    <property type="match status" value="1"/>
</dbReference>
<dbReference type="InterPro" id="IPR010998">
    <property type="entry name" value="Integrase_recombinase_N"/>
</dbReference>
<dbReference type="GO" id="GO:0003677">
    <property type="term" value="F:DNA binding"/>
    <property type="evidence" value="ECO:0007669"/>
    <property type="project" value="UniProtKB-UniRule"/>
</dbReference>
<keyword evidence="1 3" id="KW-0238">DNA-binding</keyword>
<dbReference type="Pfam" id="PF00589">
    <property type="entry name" value="Phage_integrase"/>
    <property type="match status" value="1"/>
</dbReference>
<dbReference type="InterPro" id="IPR002104">
    <property type="entry name" value="Integrase_catalytic"/>
</dbReference>
<accession>A0AAE4ALE7</accession>
<dbReference type="EMBL" id="JAUSTO010000013">
    <property type="protein sequence ID" value="MDQ0153159.1"/>
    <property type="molecule type" value="Genomic_DNA"/>
</dbReference>
<dbReference type="AlphaFoldDB" id="A0AAE4ALE7"/>
<dbReference type="Proteomes" id="UP001241537">
    <property type="component" value="Unassembled WGS sequence"/>
</dbReference>
<protein>
    <submittedName>
        <fullName evidence="6">Integrase</fullName>
    </submittedName>
</protein>
<dbReference type="Gene3D" id="1.10.443.10">
    <property type="entry name" value="Intergrase catalytic core"/>
    <property type="match status" value="1"/>
</dbReference>
<keyword evidence="7" id="KW-1185">Reference proteome</keyword>
<evidence type="ECO:0000256" key="2">
    <source>
        <dbReference type="ARBA" id="ARBA00023172"/>
    </source>
</evidence>
<organism evidence="6 7">
    <name type="scientific">Moryella indoligenes</name>
    <dbReference type="NCBI Taxonomy" id="371674"/>
    <lineage>
        <taxon>Bacteria</taxon>
        <taxon>Bacillati</taxon>
        <taxon>Bacillota</taxon>
        <taxon>Clostridia</taxon>
        <taxon>Lachnospirales</taxon>
        <taxon>Lachnospiraceae</taxon>
        <taxon>Moryella</taxon>
    </lineage>
</organism>
<dbReference type="InterPro" id="IPR011010">
    <property type="entry name" value="DNA_brk_join_enz"/>
</dbReference>
<name>A0AAE4ALE7_9FIRM</name>
<feature type="domain" description="Tyr recombinase" evidence="4">
    <location>
        <begin position="157"/>
        <end position="332"/>
    </location>
</feature>
<dbReference type="PROSITE" id="PS51898">
    <property type="entry name" value="TYR_RECOMBINASE"/>
    <property type="match status" value="1"/>
</dbReference>
<gene>
    <name evidence="6" type="ORF">J2S20_001868</name>
</gene>
<evidence type="ECO:0000256" key="1">
    <source>
        <dbReference type="ARBA" id="ARBA00023125"/>
    </source>
</evidence>
<evidence type="ECO:0000256" key="3">
    <source>
        <dbReference type="PROSITE-ProRule" id="PRU01248"/>
    </source>
</evidence>
<evidence type="ECO:0000313" key="6">
    <source>
        <dbReference type="EMBL" id="MDQ0153159.1"/>
    </source>
</evidence>
<evidence type="ECO:0000259" key="4">
    <source>
        <dbReference type="PROSITE" id="PS51898"/>
    </source>
</evidence>
<dbReference type="InterPro" id="IPR044068">
    <property type="entry name" value="CB"/>
</dbReference>
<evidence type="ECO:0000313" key="7">
    <source>
        <dbReference type="Proteomes" id="UP001241537"/>
    </source>
</evidence>
<dbReference type="GO" id="GO:0015074">
    <property type="term" value="P:DNA integration"/>
    <property type="evidence" value="ECO:0007669"/>
    <property type="project" value="InterPro"/>
</dbReference>
<proteinExistence type="predicted"/>
<sequence length="342" mass="38627">MARKAKGQLPSGNIRIQKVVSVSPDGKRKFKSFTGRTRAEAEYLYSRWLLNCPEEKKRSLTLSEAVRRYIDAKEDVLSPSTIVGYGRILHQYVSGAVIGQADLSSISTKDMQLWISDLSGRGLSPKTVRNAYMLVKSSILLFNPDYRDSVTLPAKKRQDTYCPSDQDIKQLLSVITDKELEIAVLLAAFGPLRRSEICALESSDINGNAITVSKACVVNSFGDWIVKQPKTYGSYRKIEMPTFVIEKMKGINGRIIACTPQALSGRFRKALRASSCPHFRFHDLRHYSASIMHAIGIPDQYIMQRGGWISDNVMKRVYRNIIDTEQERQTKKITGHFEQIII</sequence>
<dbReference type="PROSITE" id="PS51900">
    <property type="entry name" value="CB"/>
    <property type="match status" value="1"/>
</dbReference>
<reference evidence="6" key="1">
    <citation type="submission" date="2023-07" db="EMBL/GenBank/DDBJ databases">
        <title>Genomic Encyclopedia of Type Strains, Phase IV (KMG-IV): sequencing the most valuable type-strain genomes for metagenomic binning, comparative biology and taxonomic classification.</title>
        <authorList>
            <person name="Goeker M."/>
        </authorList>
    </citation>
    <scope>NUCLEOTIDE SEQUENCE</scope>
    <source>
        <strain evidence="6">DSM 19659</strain>
    </source>
</reference>
<dbReference type="RefSeq" id="WP_307255174.1">
    <property type="nucleotide sequence ID" value="NZ_JAUSTO010000013.1"/>
</dbReference>
<dbReference type="InterPro" id="IPR013762">
    <property type="entry name" value="Integrase-like_cat_sf"/>
</dbReference>
<dbReference type="GO" id="GO:0006310">
    <property type="term" value="P:DNA recombination"/>
    <property type="evidence" value="ECO:0007669"/>
    <property type="project" value="UniProtKB-KW"/>
</dbReference>